<evidence type="ECO:0000256" key="4">
    <source>
        <dbReference type="ARBA" id="ARBA00023015"/>
    </source>
</evidence>
<dbReference type="SUPFAM" id="SSF57959">
    <property type="entry name" value="Leucine zipper domain"/>
    <property type="match status" value="1"/>
</dbReference>
<evidence type="ECO:0000313" key="12">
    <source>
        <dbReference type="Proteomes" id="UP000236161"/>
    </source>
</evidence>
<protein>
    <submittedName>
        <fullName evidence="11">BZIP transcription factor 60</fullName>
    </submittedName>
</protein>
<evidence type="ECO:0000259" key="10">
    <source>
        <dbReference type="PROSITE" id="PS50217"/>
    </source>
</evidence>
<dbReference type="Proteomes" id="UP000236161">
    <property type="component" value="Unassembled WGS sequence"/>
</dbReference>
<dbReference type="AlphaFoldDB" id="A0A2I0B3Q7"/>
<gene>
    <name evidence="11" type="primary">BZIP60</name>
    <name evidence="11" type="ORF">AXF42_Ash009313</name>
</gene>
<evidence type="ECO:0000256" key="6">
    <source>
        <dbReference type="ARBA" id="ARBA00023163"/>
    </source>
</evidence>
<organism evidence="11 12">
    <name type="scientific">Apostasia shenzhenica</name>
    <dbReference type="NCBI Taxonomy" id="1088818"/>
    <lineage>
        <taxon>Eukaryota</taxon>
        <taxon>Viridiplantae</taxon>
        <taxon>Streptophyta</taxon>
        <taxon>Embryophyta</taxon>
        <taxon>Tracheophyta</taxon>
        <taxon>Spermatophyta</taxon>
        <taxon>Magnoliopsida</taxon>
        <taxon>Liliopsida</taxon>
        <taxon>Asparagales</taxon>
        <taxon>Orchidaceae</taxon>
        <taxon>Apostasioideae</taxon>
        <taxon>Apostasia</taxon>
    </lineage>
</organism>
<evidence type="ECO:0000256" key="9">
    <source>
        <dbReference type="SAM" id="Phobius"/>
    </source>
</evidence>
<dbReference type="GO" id="GO:0005789">
    <property type="term" value="C:endoplasmic reticulum membrane"/>
    <property type="evidence" value="ECO:0007669"/>
    <property type="project" value="UniProtKB-SubCell"/>
</dbReference>
<dbReference type="PROSITE" id="PS50217">
    <property type="entry name" value="BZIP"/>
    <property type="match status" value="1"/>
</dbReference>
<dbReference type="PANTHER" id="PTHR47416">
    <property type="entry name" value="BASIC-LEUCINE ZIPPER TRANSCRIPTION FACTOR F-RELATED"/>
    <property type="match status" value="1"/>
</dbReference>
<dbReference type="Pfam" id="PF00170">
    <property type="entry name" value="bZIP_1"/>
    <property type="match status" value="1"/>
</dbReference>
<name>A0A2I0B3Q7_9ASPA</name>
<keyword evidence="7" id="KW-0539">Nucleus</keyword>
<feature type="transmembrane region" description="Helical" evidence="9">
    <location>
        <begin position="232"/>
        <end position="257"/>
    </location>
</feature>
<feature type="compositionally biased region" description="Basic and acidic residues" evidence="8">
    <location>
        <begin position="163"/>
        <end position="172"/>
    </location>
</feature>
<keyword evidence="9" id="KW-1133">Transmembrane helix</keyword>
<keyword evidence="12" id="KW-1185">Reference proteome</keyword>
<dbReference type="GO" id="GO:0003700">
    <property type="term" value="F:DNA-binding transcription factor activity"/>
    <property type="evidence" value="ECO:0007669"/>
    <property type="project" value="InterPro"/>
</dbReference>
<dbReference type="STRING" id="1088818.A0A2I0B3Q7"/>
<dbReference type="GO" id="GO:0005634">
    <property type="term" value="C:nucleus"/>
    <property type="evidence" value="ECO:0007669"/>
    <property type="project" value="UniProtKB-SubCell"/>
</dbReference>
<evidence type="ECO:0000256" key="5">
    <source>
        <dbReference type="ARBA" id="ARBA00023125"/>
    </source>
</evidence>
<keyword evidence="9" id="KW-0812">Transmembrane</keyword>
<accession>A0A2I0B3Q7</accession>
<dbReference type="Gene3D" id="1.20.5.170">
    <property type="match status" value="1"/>
</dbReference>
<dbReference type="CDD" id="cd14704">
    <property type="entry name" value="bZIP_HY5-like"/>
    <property type="match status" value="1"/>
</dbReference>
<dbReference type="GO" id="GO:0003677">
    <property type="term" value="F:DNA binding"/>
    <property type="evidence" value="ECO:0007669"/>
    <property type="project" value="UniProtKB-KW"/>
</dbReference>
<evidence type="ECO:0000256" key="2">
    <source>
        <dbReference type="ARBA" id="ARBA00004389"/>
    </source>
</evidence>
<feature type="domain" description="BZIP" evidence="10">
    <location>
        <begin position="154"/>
        <end position="196"/>
    </location>
</feature>
<comment type="similarity">
    <text evidence="3">Belongs to the bZIP family.</text>
</comment>
<keyword evidence="9" id="KW-0472">Membrane</keyword>
<evidence type="ECO:0000256" key="3">
    <source>
        <dbReference type="ARBA" id="ARBA00007163"/>
    </source>
</evidence>
<dbReference type="InterPro" id="IPR046347">
    <property type="entry name" value="bZIP_sf"/>
</dbReference>
<comment type="subcellular location">
    <subcellularLocation>
        <location evidence="2">Endoplasmic reticulum membrane</location>
        <topology evidence="2">Single-pass membrane protein</topology>
    </subcellularLocation>
    <subcellularLocation>
        <location evidence="1">Nucleus</location>
    </subcellularLocation>
</comment>
<dbReference type="SMART" id="SM00338">
    <property type="entry name" value="BRLZ"/>
    <property type="match status" value="1"/>
</dbReference>
<dbReference type="OrthoDB" id="674948at2759"/>
<dbReference type="PANTHER" id="PTHR47416:SF8">
    <property type="entry name" value="BASIC-LEUCINE ZIPPER TRANSCRIPTION FACTOR E-RELATED"/>
    <property type="match status" value="1"/>
</dbReference>
<evidence type="ECO:0000256" key="7">
    <source>
        <dbReference type="ARBA" id="ARBA00023242"/>
    </source>
</evidence>
<evidence type="ECO:0000256" key="8">
    <source>
        <dbReference type="SAM" id="MobiDB-lite"/>
    </source>
</evidence>
<feature type="region of interest" description="Disordered" evidence="8">
    <location>
        <begin position="115"/>
        <end position="172"/>
    </location>
</feature>
<keyword evidence="6" id="KW-0804">Transcription</keyword>
<sequence length="369" mass="41352">MEEGAVLDPSSDMLDCIDLDGLLQEFNDDPCFNLDLLSDLPHPSDSTSPVKASMIIDSPSAESGSPDSASFLVCFVEKFLMDDVESDAGGCVQEVGEDCVADFFSDVFVDTSAFGKGETGSPESCEASAEYSEGKEKEASAEAGVEEEDDNDPVAKKRRRQMRNRESALKSRERKKEYIKDLEMKSRYLESQCRRLDYALQCCMAENMALRQSLQFRKDRRCGASAAKQESAVLFVESLLLGSLFWLVSIIVCLFLVPNLKSLNQEISSERGLAALATDTLEPKIEKLGEDLRLELIRMRRRCRGMRSRVKVLFTSSAWIELQLRYPSLHRRTVVMSIGRLGIIYTYLTEPEQAQLVLTFVSGAIHYSY</sequence>
<keyword evidence="5" id="KW-0238">DNA-binding</keyword>
<reference evidence="11 12" key="1">
    <citation type="journal article" date="2017" name="Nature">
        <title>The Apostasia genome and the evolution of orchids.</title>
        <authorList>
            <person name="Zhang G.Q."/>
            <person name="Liu K.W."/>
            <person name="Li Z."/>
            <person name="Lohaus R."/>
            <person name="Hsiao Y.Y."/>
            <person name="Niu S.C."/>
            <person name="Wang J.Y."/>
            <person name="Lin Y.C."/>
            <person name="Xu Q."/>
            <person name="Chen L.J."/>
            <person name="Yoshida K."/>
            <person name="Fujiwara S."/>
            <person name="Wang Z.W."/>
            <person name="Zhang Y.Q."/>
            <person name="Mitsuda N."/>
            <person name="Wang M."/>
            <person name="Liu G.H."/>
            <person name="Pecoraro L."/>
            <person name="Huang H.X."/>
            <person name="Xiao X.J."/>
            <person name="Lin M."/>
            <person name="Wu X.Y."/>
            <person name="Wu W.L."/>
            <person name="Chen Y.Y."/>
            <person name="Chang S.B."/>
            <person name="Sakamoto S."/>
            <person name="Ohme-Takagi M."/>
            <person name="Yagi M."/>
            <person name="Zeng S.J."/>
            <person name="Shen C.Y."/>
            <person name="Yeh C.M."/>
            <person name="Luo Y.B."/>
            <person name="Tsai W.C."/>
            <person name="Van de Peer Y."/>
            <person name="Liu Z.J."/>
        </authorList>
    </citation>
    <scope>NUCLEOTIDE SEQUENCE [LARGE SCALE GENOMIC DNA]</scope>
    <source>
        <strain evidence="12">cv. Shenzhen</strain>
        <tissue evidence="11">Stem</tissue>
    </source>
</reference>
<dbReference type="InterPro" id="IPR004827">
    <property type="entry name" value="bZIP"/>
</dbReference>
<dbReference type="EMBL" id="KZ451917">
    <property type="protein sequence ID" value="PKA62427.1"/>
    <property type="molecule type" value="Genomic_DNA"/>
</dbReference>
<evidence type="ECO:0000313" key="11">
    <source>
        <dbReference type="EMBL" id="PKA62427.1"/>
    </source>
</evidence>
<proteinExistence type="inferred from homology"/>
<keyword evidence="4" id="KW-0805">Transcription regulation</keyword>
<evidence type="ECO:0000256" key="1">
    <source>
        <dbReference type="ARBA" id="ARBA00004123"/>
    </source>
</evidence>